<sequence>METQDEVAIVGIGCNFPGGEGLDNFWQVLVEGKNCVQEIPPERFDTTEWYDTDSNKQGKTTTKHAAFIDEFNTIDNKLFGINDVEVEYMDPQQKLLLECTYRALEDAGVTRENINGSTTGVFVGMMNQDYRITRSRTSCTINHYDGTGTAMSIAANRISYTFNLTGPSIAIDTACSSFHYALHFALHAIKQGDCEAALCAGVNCIIEPRVFISLSKAKMISPEGISKPFSTNADGYGRGEGCAVLLLKPLKKAQEDFSKIWGVISMSAVNQNGRSVTPITRPSQQEQENLLRRIYPVHVDPTTVQYVEAHGTGTPAGDPVEAESVGNVLGKKRPSNFPPIKIGSVKGNIGHTESAAGAAGLIKVLLMMHHGKIVPSLHFSESTSSINTEKLNLSIPTTVEKWDEPSEFGRIAGINSFGFGGTNAHVVVRQFKQTQVLPSVKRTVELFLISSASVNSLKLTMEDMARYLKTKDTIALPNLAYTSACRRSHVTYKHRKAFVVSSLQQLEQELVSGAEMEIVPAKKPPQLVFVFSGNGLNVKEAFEPLLKSEPIFREKYNEIKAIFQKYSTIDIFELMEREQEDLSSPKIAQPLIFTLQVALVTLLQYWGIRPIAAVGHSVGEVAAAHCAGLISLEDAVKVIHHRSRLQAKVTGGKMLVVGNIPVQQVSVALGAYSGKVCIAAFNSPQSCTLSGDADAIDGIQKHLAEHFGTRNIFLHVLNVPAAYHSHMMEPILTELATSLSDLKKGNPEIDLISSTTGKDASDGDFVTGNYWARQAREAVCFAEAIVTSAKDRDNIAFVEIGPQRALQLYIQQILGTQTKVFPSLQIFRVHETLLNLVKGLFELGLNPSWDHLFEGYQGIPAAYPRYQFDHKTLGSLNNQDRQTTERARNSNHLLIHSVNNDNTEFKCSLSTALTPYLFEHKHNGVALVPGAFFVELALAAVLTGSRPKVPINLYQLSIKFISPCVLNVDPHDLKVKLDSQKEGRDFKILSSSSEAVYTSGRIKQNPEVCLEEKSIACKDIFQRCKLCVSKNEVYKTLSKFGFHYGSIFKQLNDVFLCEELKEAITTIKVSKEIREEMHEYFIHPVLLDCIMQMTGVVTLKFSKNGTWFPSSINSFVILRPLEEEMKMYLKINKLTENYLEFCGCFTDKHGSVLVEMKRVGITLIKETSRNEKNLLFENKWKGAPHSTMIQTPGEAPRFAVLADKTGVSQQLKKYLHKSSTFLMYEEWEELLTSGNPESPSLDKMKTQVQECSDVLFMWGIQRLNEKTPDAIVASLSKCCEAFRQVVIALKEKSHPQSSIKLITYRTADRNVDHVNPGFALYGMVRTCMLEAMDIAFQMIDINSTSTMDILALVDVLGGYKADLYPEIWINQGNIYTSEIRRTQVKDVTCNNLSLSIHHDSKLESFHLYTCEPNATRGMFAEKSNYTDFPLDNHSVELETERIHIHTEEYYPVSVCSSNFGNALYWNSHTVDKYQLMALDYSGKVVATGPDVKKLKVGDDVVSCYPVAGSSRVIIPEAVCLKTRKMPCFETVPCMSFFRIAWEIVHHLLPITKQNISLGIISPEPESVLCKVLAHSAGEAGWKTVCTILDGRLQERVAQCNALVFLAPVDRLPKEKLVNLPHLRDVVVLPDNHQSECIRSLVGNDHENFRIHLLNLATIFQKASLKHSQKAFSNWLKSIELKQFRSTPCSIFQQAVNSERTDTTTTSTFTCRSVPLAVLKGNVQKSSISDIPMYESQRKTFKHNAVYIVTGGLTGLGFETVRFIAQNGGGRIVILSRRKPSLEKQNEIHNIENQNEGSRIVSLQCNVIFTPEVKRAIGAISKVFPDCPIKGVFHSAMVLHDAVLEALTLDTFEKVLSPKVAGAINLHYATEGQDLDYFVCYSSISSFLGNSMQANYAAANSFLDLFCHYRRNYGLPGQAINWGALNLGVLEDQNDIQNLLKSRGIVTLQLNEIYEYLKTSLLLNNPQQAVAKLNFRALSSHYFSRNSAFKSRMYTIIGEFMGNDVELPRKHEAHALAPGKAESYVMSLVSQLTGIDASDISMNTSLLSTGIDSMLAMSLQNHIFQELKVDVPLVKLLDPETTVLRLASLVEEKSMEARISKNENY</sequence>
<feature type="domain" description="PKS/mFAS DH" evidence="9">
    <location>
        <begin position="870"/>
        <end position="1170"/>
    </location>
</feature>
<evidence type="ECO:0000256" key="2">
    <source>
        <dbReference type="ARBA" id="ARBA00022450"/>
    </source>
</evidence>
<evidence type="ECO:0000256" key="5">
    <source>
        <dbReference type="ARBA" id="ARBA00048404"/>
    </source>
</evidence>
<dbReference type="Gene3D" id="3.30.70.3290">
    <property type="match status" value="1"/>
</dbReference>
<dbReference type="PANTHER" id="PTHR45681:SF8">
    <property type="entry name" value="CARRIER DOMAIN-CONTAINING PROTEIN"/>
    <property type="match status" value="1"/>
</dbReference>
<dbReference type="InterPro" id="IPR009081">
    <property type="entry name" value="PP-bd_ACP"/>
</dbReference>
<dbReference type="InterPro" id="IPR014030">
    <property type="entry name" value="Ketoacyl_synth_N"/>
</dbReference>
<dbReference type="Pfam" id="PF00698">
    <property type="entry name" value="Acyl_transf_1"/>
    <property type="match status" value="1"/>
</dbReference>
<name>A0A803T0B0_ANOCA</name>
<evidence type="ECO:0000313" key="10">
    <source>
        <dbReference type="Ensembl" id="ENSACAP00000028650.1"/>
    </source>
</evidence>
<gene>
    <name evidence="10" type="primary">LOC100564856</name>
</gene>
<dbReference type="Pfam" id="PF00550">
    <property type="entry name" value="PP-binding"/>
    <property type="match status" value="1"/>
</dbReference>
<protein>
    <recommendedName>
        <fullName evidence="12">Carrier domain-containing protein</fullName>
    </recommendedName>
</protein>
<reference evidence="10" key="3">
    <citation type="submission" date="2025-09" db="UniProtKB">
        <authorList>
            <consortium name="Ensembl"/>
        </authorList>
    </citation>
    <scope>IDENTIFICATION</scope>
</reference>
<dbReference type="SMART" id="SM00822">
    <property type="entry name" value="PKS_KR"/>
    <property type="match status" value="1"/>
</dbReference>
<dbReference type="InterPro" id="IPR057326">
    <property type="entry name" value="KR_dom"/>
</dbReference>
<evidence type="ECO:0000256" key="1">
    <source>
        <dbReference type="ARBA" id="ARBA00005194"/>
    </source>
</evidence>
<dbReference type="Pfam" id="PF21089">
    <property type="entry name" value="PKS_DH_N"/>
    <property type="match status" value="1"/>
</dbReference>
<dbReference type="InterPro" id="IPR016036">
    <property type="entry name" value="Malonyl_transacylase_ACP-bd"/>
</dbReference>
<dbReference type="SUPFAM" id="SSF50129">
    <property type="entry name" value="GroES-like"/>
    <property type="match status" value="1"/>
</dbReference>
<feature type="region of interest" description="C-terminal hotdog fold" evidence="6">
    <location>
        <begin position="1025"/>
        <end position="1170"/>
    </location>
</feature>
<dbReference type="Gene3D" id="3.90.180.10">
    <property type="entry name" value="Medium-chain alcohol dehydrogenases, catalytic domain"/>
    <property type="match status" value="1"/>
</dbReference>
<reference evidence="10" key="2">
    <citation type="submission" date="2025-08" db="UniProtKB">
        <authorList>
            <consortium name="Ensembl"/>
        </authorList>
    </citation>
    <scope>IDENTIFICATION</scope>
</reference>
<dbReference type="InterPro" id="IPR011032">
    <property type="entry name" value="GroES-like_sf"/>
</dbReference>
<dbReference type="UniPathway" id="UPA00094"/>
<evidence type="ECO:0000259" key="7">
    <source>
        <dbReference type="PROSITE" id="PS50075"/>
    </source>
</evidence>
<dbReference type="InterPro" id="IPR016035">
    <property type="entry name" value="Acyl_Trfase/lysoPLipase"/>
</dbReference>
<comment type="catalytic activity">
    <reaction evidence="5">
        <text>holo-[ACP] + malonyl-CoA = malonyl-[ACP] + CoA</text>
        <dbReference type="Rhea" id="RHEA:41792"/>
        <dbReference type="Rhea" id="RHEA-COMP:9623"/>
        <dbReference type="Rhea" id="RHEA-COMP:9685"/>
        <dbReference type="ChEBI" id="CHEBI:57287"/>
        <dbReference type="ChEBI" id="CHEBI:57384"/>
        <dbReference type="ChEBI" id="CHEBI:64479"/>
        <dbReference type="ChEBI" id="CHEBI:78449"/>
        <dbReference type="EC" id="2.3.1.39"/>
    </reaction>
    <physiologicalReaction direction="left-to-right" evidence="5">
        <dbReference type="Rhea" id="RHEA:41793"/>
    </physiologicalReaction>
</comment>
<dbReference type="PROSITE" id="PS52004">
    <property type="entry name" value="KS3_2"/>
    <property type="match status" value="1"/>
</dbReference>
<keyword evidence="2" id="KW-0596">Phosphopantetheine</keyword>
<feature type="domain" description="Ketosynthase family 3 (KS3)" evidence="8">
    <location>
        <begin position="4"/>
        <end position="430"/>
    </location>
</feature>
<dbReference type="InterPro" id="IPR016039">
    <property type="entry name" value="Thiolase-like"/>
</dbReference>
<dbReference type="Pfam" id="PF00109">
    <property type="entry name" value="ketoacyl-synt"/>
    <property type="match status" value="1"/>
</dbReference>
<dbReference type="PANTHER" id="PTHR45681">
    <property type="entry name" value="POLYKETIDE SYNTHASE 44-RELATED"/>
    <property type="match status" value="1"/>
</dbReference>
<dbReference type="SUPFAM" id="SSF47336">
    <property type="entry name" value="ACP-like"/>
    <property type="match status" value="1"/>
</dbReference>
<dbReference type="InterPro" id="IPR049551">
    <property type="entry name" value="PKS_DH_C"/>
</dbReference>
<dbReference type="InterPro" id="IPR036291">
    <property type="entry name" value="NAD(P)-bd_dom_sf"/>
</dbReference>
<dbReference type="Ensembl" id="ENSACAT00000057397.1">
    <property type="protein sequence ID" value="ENSACAP00000028650.1"/>
    <property type="gene ID" value="ENSACAG00000037361.1"/>
</dbReference>
<dbReference type="InterPro" id="IPR042104">
    <property type="entry name" value="PKS_dehydratase_sf"/>
</dbReference>
<dbReference type="SMART" id="SM00825">
    <property type="entry name" value="PKS_KS"/>
    <property type="match status" value="1"/>
</dbReference>
<dbReference type="InterPro" id="IPR014043">
    <property type="entry name" value="Acyl_transferase_dom"/>
</dbReference>
<evidence type="ECO:0008006" key="12">
    <source>
        <dbReference type="Google" id="ProtNLM"/>
    </source>
</evidence>
<dbReference type="InterPro" id="IPR014031">
    <property type="entry name" value="Ketoacyl_synth_C"/>
</dbReference>
<feature type="active site" description="Proton donor; for dehydratase activity" evidence="6">
    <location>
        <position position="1088"/>
    </location>
</feature>
<organism evidence="10 11">
    <name type="scientific">Anolis carolinensis</name>
    <name type="common">Green anole</name>
    <name type="synonym">American chameleon</name>
    <dbReference type="NCBI Taxonomy" id="28377"/>
    <lineage>
        <taxon>Eukaryota</taxon>
        <taxon>Metazoa</taxon>
        <taxon>Chordata</taxon>
        <taxon>Craniata</taxon>
        <taxon>Vertebrata</taxon>
        <taxon>Euteleostomi</taxon>
        <taxon>Lepidosauria</taxon>
        <taxon>Squamata</taxon>
        <taxon>Bifurcata</taxon>
        <taxon>Unidentata</taxon>
        <taxon>Episquamata</taxon>
        <taxon>Toxicofera</taxon>
        <taxon>Iguania</taxon>
        <taxon>Dactyloidae</taxon>
        <taxon>Anolis</taxon>
    </lineage>
</organism>
<dbReference type="CDD" id="cd00833">
    <property type="entry name" value="PKS"/>
    <property type="match status" value="1"/>
</dbReference>
<dbReference type="SUPFAM" id="SSF52151">
    <property type="entry name" value="FabD/lysophospholipase-like"/>
    <property type="match status" value="1"/>
</dbReference>
<dbReference type="Gene3D" id="3.40.366.10">
    <property type="entry name" value="Malonyl-Coenzyme A Acyl Carrier Protein, domain 2"/>
    <property type="match status" value="1"/>
</dbReference>
<dbReference type="Pfam" id="PF16197">
    <property type="entry name" value="KAsynt_C_assoc"/>
    <property type="match status" value="1"/>
</dbReference>
<dbReference type="SUPFAM" id="SSF55048">
    <property type="entry name" value="Probable ACP-binding domain of malonyl-CoA ACP transacylase"/>
    <property type="match status" value="1"/>
</dbReference>
<dbReference type="OrthoDB" id="329835at2759"/>
<dbReference type="InterPro" id="IPR032821">
    <property type="entry name" value="PKS_assoc"/>
</dbReference>
<dbReference type="GO" id="GO:0006633">
    <property type="term" value="P:fatty acid biosynthetic process"/>
    <property type="evidence" value="ECO:0000318"/>
    <property type="project" value="GO_Central"/>
</dbReference>
<dbReference type="Proteomes" id="UP000001646">
    <property type="component" value="Chromosome 6"/>
</dbReference>
<dbReference type="SUPFAM" id="SSF51735">
    <property type="entry name" value="NAD(P)-binding Rossmann-fold domains"/>
    <property type="match status" value="1"/>
</dbReference>
<dbReference type="Pfam" id="PF02801">
    <property type="entry name" value="Ketoacyl-synt_C"/>
    <property type="match status" value="1"/>
</dbReference>
<evidence type="ECO:0000313" key="11">
    <source>
        <dbReference type="Proteomes" id="UP000001646"/>
    </source>
</evidence>
<reference evidence="10 11" key="1">
    <citation type="submission" date="2009-12" db="EMBL/GenBank/DDBJ databases">
        <title>The Genome Sequence of Anolis carolinensis (Green Anole Lizard).</title>
        <authorList>
            <consortium name="The Genome Sequencing Platform"/>
            <person name="Di Palma F."/>
            <person name="Alfoldi J."/>
            <person name="Heiman D."/>
            <person name="Young S."/>
            <person name="Grabherr M."/>
            <person name="Johnson J."/>
            <person name="Lander E.S."/>
            <person name="Lindblad-Toh K."/>
        </authorList>
    </citation>
    <scope>NUCLEOTIDE SEQUENCE [LARGE SCALE GENOMIC DNA]</scope>
    <source>
        <strain evidence="10 11">JBL SC #1</strain>
    </source>
</reference>
<dbReference type="GeneTree" id="ENSGT00940000164060"/>
<keyword evidence="3" id="KW-0597">Phosphoprotein</keyword>
<evidence type="ECO:0000256" key="4">
    <source>
        <dbReference type="ARBA" id="ARBA00022679"/>
    </source>
</evidence>
<feature type="active site" description="Proton acceptor; for dehydratase activity" evidence="6">
    <location>
        <position position="920"/>
    </location>
</feature>
<dbReference type="InterPro" id="IPR049900">
    <property type="entry name" value="PKS_mFAS_DH"/>
</dbReference>
<dbReference type="InterPro" id="IPR049552">
    <property type="entry name" value="PKS_DH_N"/>
</dbReference>
<dbReference type="Pfam" id="PF08659">
    <property type="entry name" value="KR"/>
    <property type="match status" value="1"/>
</dbReference>
<dbReference type="GO" id="GO:0004314">
    <property type="term" value="F:[acyl-carrier-protein] S-malonyltransferase activity"/>
    <property type="evidence" value="ECO:0007669"/>
    <property type="project" value="UniProtKB-EC"/>
</dbReference>
<dbReference type="InterPro" id="IPR001227">
    <property type="entry name" value="Ac_transferase_dom_sf"/>
</dbReference>
<proteinExistence type="predicted"/>
<dbReference type="Gene3D" id="1.10.1200.10">
    <property type="entry name" value="ACP-like"/>
    <property type="match status" value="1"/>
</dbReference>
<dbReference type="SMART" id="SM00827">
    <property type="entry name" value="PKS_AT"/>
    <property type="match status" value="1"/>
</dbReference>
<feature type="domain" description="Carrier" evidence="7">
    <location>
        <begin position="2018"/>
        <end position="2093"/>
    </location>
</feature>
<dbReference type="SUPFAM" id="SSF53901">
    <property type="entry name" value="Thiolase-like"/>
    <property type="match status" value="1"/>
</dbReference>
<accession>A0A803T0B0</accession>
<dbReference type="Pfam" id="PF14765">
    <property type="entry name" value="PS-DH"/>
    <property type="match status" value="1"/>
</dbReference>
<dbReference type="Gene3D" id="3.40.47.10">
    <property type="match status" value="1"/>
</dbReference>
<dbReference type="InterPro" id="IPR050444">
    <property type="entry name" value="Polyketide_Synthase"/>
</dbReference>
<keyword evidence="11" id="KW-1185">Reference proteome</keyword>
<keyword evidence="4" id="KW-0808">Transferase</keyword>
<comment type="pathway">
    <text evidence="1">Lipid metabolism; fatty acid biosynthesis.</text>
</comment>
<dbReference type="InterPro" id="IPR036736">
    <property type="entry name" value="ACP-like_sf"/>
</dbReference>
<dbReference type="InterPro" id="IPR013968">
    <property type="entry name" value="PKS_KR"/>
</dbReference>
<evidence type="ECO:0000259" key="9">
    <source>
        <dbReference type="PROSITE" id="PS52019"/>
    </source>
</evidence>
<dbReference type="InterPro" id="IPR020841">
    <property type="entry name" value="PKS_Beta-ketoAc_synthase_dom"/>
</dbReference>
<evidence type="ECO:0000256" key="3">
    <source>
        <dbReference type="ARBA" id="ARBA00022553"/>
    </source>
</evidence>
<dbReference type="Gene3D" id="3.10.129.110">
    <property type="entry name" value="Polyketide synthase dehydratase"/>
    <property type="match status" value="1"/>
</dbReference>
<dbReference type="KEGG" id="acs:100564655"/>
<evidence type="ECO:0000256" key="6">
    <source>
        <dbReference type="PROSITE-ProRule" id="PRU01363"/>
    </source>
</evidence>
<dbReference type="PROSITE" id="PS52019">
    <property type="entry name" value="PKS_MFAS_DH"/>
    <property type="match status" value="1"/>
</dbReference>
<dbReference type="PROSITE" id="PS50075">
    <property type="entry name" value="CARRIER"/>
    <property type="match status" value="1"/>
</dbReference>
<evidence type="ECO:0000259" key="8">
    <source>
        <dbReference type="PROSITE" id="PS52004"/>
    </source>
</evidence>
<dbReference type="InParanoid" id="A0A803T0B0"/>
<feature type="region of interest" description="N-terminal hotdog fold" evidence="6">
    <location>
        <begin position="870"/>
        <end position="1009"/>
    </location>
</feature>
<dbReference type="Gene3D" id="3.40.50.720">
    <property type="entry name" value="NAD(P)-binding Rossmann-like Domain"/>
    <property type="match status" value="1"/>
</dbReference>